<accession>A0A3R7M4T7</accession>
<dbReference type="EMBL" id="MKGL01000386">
    <property type="protein sequence ID" value="RNE99441.1"/>
    <property type="molecule type" value="Genomic_DNA"/>
</dbReference>
<sequence length="127" mass="13363">MGFGGFGCSVQGGVCFTTATEGYSAFMNPGSKHSRNSVLNPVPAMRCCAAEGSLNLISAFSARGCRRSDEFFSPPLRATAVEETCTPQTSAAAFLCKGVPSLSRRCCRQTLPTSSLPLSLLSEGEIR</sequence>
<evidence type="ECO:0000313" key="1">
    <source>
        <dbReference type="EMBL" id="RNE99441.1"/>
    </source>
</evidence>
<protein>
    <submittedName>
        <fullName evidence="1">Uncharacterized protein</fullName>
    </submittedName>
</protein>
<dbReference type="RefSeq" id="XP_029235202.1">
    <property type="nucleotide sequence ID" value="XM_029384951.1"/>
</dbReference>
<dbReference type="GeneID" id="40332125"/>
<gene>
    <name evidence="1" type="ORF">TraAM80_08192</name>
</gene>
<name>A0A3R7M4T7_TRYRA</name>
<dbReference type="Proteomes" id="UP000283634">
    <property type="component" value="Unassembled WGS sequence"/>
</dbReference>
<dbReference type="AlphaFoldDB" id="A0A3R7M4T7"/>
<keyword evidence="2" id="KW-1185">Reference proteome</keyword>
<evidence type="ECO:0000313" key="2">
    <source>
        <dbReference type="Proteomes" id="UP000283634"/>
    </source>
</evidence>
<organism evidence="1 2">
    <name type="scientific">Trypanosoma rangeli</name>
    <dbReference type="NCBI Taxonomy" id="5698"/>
    <lineage>
        <taxon>Eukaryota</taxon>
        <taxon>Discoba</taxon>
        <taxon>Euglenozoa</taxon>
        <taxon>Kinetoplastea</taxon>
        <taxon>Metakinetoplastina</taxon>
        <taxon>Trypanosomatida</taxon>
        <taxon>Trypanosomatidae</taxon>
        <taxon>Trypanosoma</taxon>
        <taxon>Herpetosoma</taxon>
    </lineage>
</organism>
<reference evidence="1 2" key="1">
    <citation type="journal article" date="2018" name="BMC Genomics">
        <title>Genomic comparison of Trypanosoma conorhini and Trypanosoma rangeli to Trypanosoma cruzi strains of high and low virulence.</title>
        <authorList>
            <person name="Bradwell K.R."/>
            <person name="Koparde V.N."/>
            <person name="Matveyev A.V."/>
            <person name="Serrano M.G."/>
            <person name="Alves J.M."/>
            <person name="Parikh H."/>
            <person name="Huang B."/>
            <person name="Lee V."/>
            <person name="Espinosa-Alvarez O."/>
            <person name="Ortiz P.A."/>
            <person name="Costa-Martins A.G."/>
            <person name="Teixeira M.M."/>
            <person name="Buck G.A."/>
        </authorList>
    </citation>
    <scope>NUCLEOTIDE SEQUENCE [LARGE SCALE GENOMIC DNA]</scope>
    <source>
        <strain evidence="1 2">AM80</strain>
    </source>
</reference>
<proteinExistence type="predicted"/>
<comment type="caution">
    <text evidence="1">The sequence shown here is derived from an EMBL/GenBank/DDBJ whole genome shotgun (WGS) entry which is preliminary data.</text>
</comment>